<dbReference type="SUPFAM" id="SSF46689">
    <property type="entry name" value="Homeodomain-like"/>
    <property type="match status" value="2"/>
</dbReference>
<dbReference type="InterPro" id="IPR017930">
    <property type="entry name" value="Myb_dom"/>
</dbReference>
<evidence type="ECO:0000259" key="4">
    <source>
        <dbReference type="PROSITE" id="PS51294"/>
    </source>
</evidence>
<sequence length="427" mass="49848">MDERNETDSEDNCISRCHTCNRTIDKCRYAKCVVCQNHIQCLECLSIGKEYDCHTYDHEFIIVEPESDPILCADWGGDEEILLLSLVKRLGFGNWEDISELMEYRSPIECEQHYFDVYTNSKNVPLPEDCIHDPFPPSVPPPFDTTPKESNPTEGSTLDLTKKNKKRKTTLAEFCGYMPHRHEFEEYYHKDAEKLICNLQFDQKKETHETFIMKIQNLICYNSQVAERQLRTKTIEQFDIAHIELTNETEKDLAIMPLHGFYEEDKCVDRTILPLGQYIGAPDTIKFAELIHKRAHLERKIMMREFCISQGIDDIQDLSLFQRLKKNVKKGKIINIKGWNEEISKLGESVSTNYDFKLLSKTEKEFCIDNKIDAQLFMAIKSLILREFEVRGRLRKDDLIKMSDSVTLQNQMCLAYDFFKSIGLLSL</sequence>
<dbReference type="InterPro" id="IPR017884">
    <property type="entry name" value="SANT_dom"/>
</dbReference>
<dbReference type="Proteomes" id="UP001470230">
    <property type="component" value="Unassembled WGS sequence"/>
</dbReference>
<dbReference type="CDD" id="cd00167">
    <property type="entry name" value="SANT"/>
    <property type="match status" value="1"/>
</dbReference>
<dbReference type="Pfam" id="PF00249">
    <property type="entry name" value="Myb_DNA-binding"/>
    <property type="match status" value="1"/>
</dbReference>
<gene>
    <name evidence="5" type="ORF">M9Y10_012950</name>
</gene>
<feature type="domain" description="HTH myb-type" evidence="4">
    <location>
        <begin position="78"/>
        <end position="122"/>
    </location>
</feature>
<accession>A0ABR2I8F2</accession>
<dbReference type="InterPro" id="IPR055141">
    <property type="entry name" value="TADA2A_B-like_dom"/>
</dbReference>
<dbReference type="PROSITE" id="PS50090">
    <property type="entry name" value="MYB_LIKE"/>
    <property type="match status" value="1"/>
</dbReference>
<organism evidence="5 6">
    <name type="scientific">Tritrichomonas musculus</name>
    <dbReference type="NCBI Taxonomy" id="1915356"/>
    <lineage>
        <taxon>Eukaryota</taxon>
        <taxon>Metamonada</taxon>
        <taxon>Parabasalia</taxon>
        <taxon>Tritrichomonadida</taxon>
        <taxon>Tritrichomonadidae</taxon>
        <taxon>Tritrichomonas</taxon>
    </lineage>
</organism>
<keyword evidence="6" id="KW-1185">Reference proteome</keyword>
<dbReference type="EMBL" id="JAPFFF010000019">
    <property type="protein sequence ID" value="KAK8857855.1"/>
    <property type="molecule type" value="Genomic_DNA"/>
</dbReference>
<dbReference type="Pfam" id="PF22941">
    <property type="entry name" value="TADA2A-like_3rd"/>
    <property type="match status" value="1"/>
</dbReference>
<dbReference type="PROSITE" id="PS51293">
    <property type="entry name" value="SANT"/>
    <property type="match status" value="1"/>
</dbReference>
<evidence type="ECO:0000256" key="1">
    <source>
        <dbReference type="SAM" id="MobiDB-lite"/>
    </source>
</evidence>
<comment type="caution">
    <text evidence="5">The sequence shown here is derived from an EMBL/GenBank/DDBJ whole genome shotgun (WGS) entry which is preliminary data.</text>
</comment>
<dbReference type="Gene3D" id="1.10.10.60">
    <property type="entry name" value="Homeodomain-like"/>
    <property type="match status" value="1"/>
</dbReference>
<dbReference type="InterPro" id="IPR001005">
    <property type="entry name" value="SANT/Myb"/>
</dbReference>
<name>A0ABR2I8F2_9EUKA</name>
<evidence type="ECO:0000313" key="5">
    <source>
        <dbReference type="EMBL" id="KAK8857855.1"/>
    </source>
</evidence>
<dbReference type="PANTHER" id="PTHR12374">
    <property type="entry name" value="TRANSCRIPTIONAL ADAPTOR 2 ADA2 -RELATED"/>
    <property type="match status" value="1"/>
</dbReference>
<dbReference type="Gene3D" id="1.10.10.10">
    <property type="entry name" value="Winged helix-like DNA-binding domain superfamily/Winged helix DNA-binding domain"/>
    <property type="match status" value="1"/>
</dbReference>
<dbReference type="InterPro" id="IPR009057">
    <property type="entry name" value="Homeodomain-like_sf"/>
</dbReference>
<evidence type="ECO:0000259" key="3">
    <source>
        <dbReference type="PROSITE" id="PS51293"/>
    </source>
</evidence>
<evidence type="ECO:0000313" key="6">
    <source>
        <dbReference type="Proteomes" id="UP001470230"/>
    </source>
</evidence>
<proteinExistence type="predicted"/>
<dbReference type="PANTHER" id="PTHR12374:SF20">
    <property type="entry name" value="TRANSCRIPTIONAL ADAPTER 2-ALPHA"/>
    <property type="match status" value="1"/>
</dbReference>
<dbReference type="SMART" id="SM00717">
    <property type="entry name" value="SANT"/>
    <property type="match status" value="1"/>
</dbReference>
<dbReference type="InterPro" id="IPR036388">
    <property type="entry name" value="WH-like_DNA-bd_sf"/>
</dbReference>
<protein>
    <submittedName>
        <fullName evidence="5">Transcriptional adapter 2-alpha</fullName>
    </submittedName>
</protein>
<reference evidence="5 6" key="1">
    <citation type="submission" date="2024-04" db="EMBL/GenBank/DDBJ databases">
        <title>Tritrichomonas musculus Genome.</title>
        <authorList>
            <person name="Alves-Ferreira E."/>
            <person name="Grigg M."/>
            <person name="Lorenzi H."/>
            <person name="Galac M."/>
        </authorList>
    </citation>
    <scope>NUCLEOTIDE SEQUENCE [LARGE SCALE GENOMIC DNA]</scope>
    <source>
        <strain evidence="5 6">EAF2021</strain>
    </source>
</reference>
<dbReference type="PROSITE" id="PS51294">
    <property type="entry name" value="HTH_MYB"/>
    <property type="match status" value="1"/>
</dbReference>
<evidence type="ECO:0000259" key="2">
    <source>
        <dbReference type="PROSITE" id="PS50090"/>
    </source>
</evidence>
<feature type="domain" description="Myb-like" evidence="2">
    <location>
        <begin position="75"/>
        <end position="118"/>
    </location>
</feature>
<feature type="region of interest" description="Disordered" evidence="1">
    <location>
        <begin position="137"/>
        <end position="158"/>
    </location>
</feature>
<feature type="domain" description="SANT" evidence="3">
    <location>
        <begin position="70"/>
        <end position="122"/>
    </location>
</feature>